<evidence type="ECO:0000313" key="1">
    <source>
        <dbReference type="EMBL" id="KAI8030376.1"/>
    </source>
</evidence>
<reference evidence="1 2" key="1">
    <citation type="journal article" date="2022" name="Plant J.">
        <title>Chromosome-level genome of Camellia lanceoleosa provides a valuable resource for understanding genome evolution and self-incompatibility.</title>
        <authorList>
            <person name="Gong W."/>
            <person name="Xiao S."/>
            <person name="Wang L."/>
            <person name="Liao Z."/>
            <person name="Chang Y."/>
            <person name="Mo W."/>
            <person name="Hu G."/>
            <person name="Li W."/>
            <person name="Zhao G."/>
            <person name="Zhu H."/>
            <person name="Hu X."/>
            <person name="Ji K."/>
            <person name="Xiang X."/>
            <person name="Song Q."/>
            <person name="Yuan D."/>
            <person name="Jin S."/>
            <person name="Zhang L."/>
        </authorList>
    </citation>
    <scope>NUCLEOTIDE SEQUENCE [LARGE SCALE GENOMIC DNA]</scope>
    <source>
        <strain evidence="1">SQ_2022a</strain>
    </source>
</reference>
<name>A0ACC0IYS6_9ERIC</name>
<dbReference type="Proteomes" id="UP001060215">
    <property type="component" value="Chromosome 1"/>
</dbReference>
<keyword evidence="2" id="KW-1185">Reference proteome</keyword>
<gene>
    <name evidence="1" type="ORF">LOK49_LG01G04131</name>
</gene>
<comment type="caution">
    <text evidence="1">The sequence shown here is derived from an EMBL/GenBank/DDBJ whole genome shotgun (WGS) entry which is preliminary data.</text>
</comment>
<evidence type="ECO:0000313" key="2">
    <source>
        <dbReference type="Proteomes" id="UP001060215"/>
    </source>
</evidence>
<organism evidence="1 2">
    <name type="scientific">Camellia lanceoleosa</name>
    <dbReference type="NCBI Taxonomy" id="1840588"/>
    <lineage>
        <taxon>Eukaryota</taxon>
        <taxon>Viridiplantae</taxon>
        <taxon>Streptophyta</taxon>
        <taxon>Embryophyta</taxon>
        <taxon>Tracheophyta</taxon>
        <taxon>Spermatophyta</taxon>
        <taxon>Magnoliopsida</taxon>
        <taxon>eudicotyledons</taxon>
        <taxon>Gunneridae</taxon>
        <taxon>Pentapetalae</taxon>
        <taxon>asterids</taxon>
        <taxon>Ericales</taxon>
        <taxon>Theaceae</taxon>
        <taxon>Camellia</taxon>
    </lineage>
</organism>
<protein>
    <submittedName>
        <fullName evidence="1">Myb-related protein 315</fullName>
    </submittedName>
</protein>
<accession>A0ACC0IYS6</accession>
<proteinExistence type="predicted"/>
<dbReference type="EMBL" id="CM045758">
    <property type="protein sequence ID" value="KAI8030376.1"/>
    <property type="molecule type" value="Genomic_DNA"/>
</dbReference>
<sequence length="433" mass="49917">MGRQPCCDKVGLKRGPWTIEEDHKLMNFILNNGIHCWRMVPKLAGLLRCGKSCRLRWINYLRPDLKRGEFSEAEENQIIQLHARLGNRWSKIASHFPGRTDNEIKNHWNTRIKKRLKMLGLDPVTHKPMEQNEKVDEEKTETITTDFDSSKEEEERLGVTVTMSEKHTKNHVEFVETREKQNDKVDMVFDETTNDLLRSYELMLCGSLDDGGLLNTTTTTSTTSNSNYSPSFSLEDSLNPSCMGESSSSIQEDSIQRWVDSVNSMLSWDSFNQLDEELFFSENVQFLTTQILGTLAVWPSNPKRRCRRNRYQKIECWCLFLHIHRQAWVVVLRNETPSPSLVQTRSEFSKDELLSVLIMKDIGGHIMKVPIIGFQVLLCMRLEGTPAAARDIPLPVIFSPLFLLQGVGILFAMSKLVEKIILLPRDNILRFLQ</sequence>